<dbReference type="Proteomes" id="UP000538147">
    <property type="component" value="Unassembled WGS sequence"/>
</dbReference>
<feature type="domain" description="Tyr recombinase" evidence="5">
    <location>
        <begin position="204"/>
        <end position="399"/>
    </location>
</feature>
<organism evidence="6 7">
    <name type="scientific">Polymorphobacter multimanifer</name>
    <dbReference type="NCBI Taxonomy" id="1070431"/>
    <lineage>
        <taxon>Bacteria</taxon>
        <taxon>Pseudomonadati</taxon>
        <taxon>Pseudomonadota</taxon>
        <taxon>Alphaproteobacteria</taxon>
        <taxon>Sphingomonadales</taxon>
        <taxon>Sphingosinicellaceae</taxon>
        <taxon>Polymorphobacter</taxon>
    </lineage>
</organism>
<dbReference type="RefSeq" id="WP_184194145.1">
    <property type="nucleotide sequence ID" value="NZ_BMOX01000024.1"/>
</dbReference>
<evidence type="ECO:0000313" key="6">
    <source>
        <dbReference type="EMBL" id="MBB6226089.1"/>
    </source>
</evidence>
<dbReference type="InterPro" id="IPR002104">
    <property type="entry name" value="Integrase_catalytic"/>
</dbReference>
<dbReference type="CDD" id="cd00801">
    <property type="entry name" value="INT_P4_C"/>
    <property type="match status" value="1"/>
</dbReference>
<dbReference type="SUPFAM" id="SSF56349">
    <property type="entry name" value="DNA breaking-rejoining enzymes"/>
    <property type="match status" value="1"/>
</dbReference>
<dbReference type="InterPro" id="IPR013762">
    <property type="entry name" value="Integrase-like_cat_sf"/>
</dbReference>
<keyword evidence="3" id="KW-0238">DNA-binding</keyword>
<dbReference type="Pfam" id="PF13356">
    <property type="entry name" value="Arm-DNA-bind_3"/>
    <property type="match status" value="1"/>
</dbReference>
<dbReference type="PANTHER" id="PTHR30629:SF2">
    <property type="entry name" value="PROPHAGE INTEGRASE INTS-RELATED"/>
    <property type="match status" value="1"/>
</dbReference>
<protein>
    <submittedName>
        <fullName evidence="6">Integrase</fullName>
    </submittedName>
</protein>
<dbReference type="Pfam" id="PF00589">
    <property type="entry name" value="Phage_integrase"/>
    <property type="match status" value="1"/>
</dbReference>
<keyword evidence="2" id="KW-0229">DNA integration</keyword>
<evidence type="ECO:0000256" key="3">
    <source>
        <dbReference type="ARBA" id="ARBA00023125"/>
    </source>
</evidence>
<dbReference type="InterPro" id="IPR053876">
    <property type="entry name" value="Phage_int_M"/>
</dbReference>
<dbReference type="InterPro" id="IPR011010">
    <property type="entry name" value="DNA_brk_join_enz"/>
</dbReference>
<keyword evidence="7" id="KW-1185">Reference proteome</keyword>
<dbReference type="InterPro" id="IPR025166">
    <property type="entry name" value="Integrase_DNA_bind_dom"/>
</dbReference>
<dbReference type="GO" id="GO:0006310">
    <property type="term" value="P:DNA recombination"/>
    <property type="evidence" value="ECO:0007669"/>
    <property type="project" value="UniProtKB-KW"/>
</dbReference>
<dbReference type="PANTHER" id="PTHR30629">
    <property type="entry name" value="PROPHAGE INTEGRASE"/>
    <property type="match status" value="1"/>
</dbReference>
<accession>A0A841KZV0</accession>
<evidence type="ECO:0000259" key="5">
    <source>
        <dbReference type="PROSITE" id="PS51898"/>
    </source>
</evidence>
<name>A0A841KZV0_9SPHN</name>
<dbReference type="Gene3D" id="1.10.443.10">
    <property type="entry name" value="Intergrase catalytic core"/>
    <property type="match status" value="1"/>
</dbReference>
<dbReference type="Gene3D" id="3.30.160.390">
    <property type="entry name" value="Integrase, DNA-binding domain"/>
    <property type="match status" value="1"/>
</dbReference>
<comment type="similarity">
    <text evidence="1">Belongs to the 'phage' integrase family.</text>
</comment>
<dbReference type="GO" id="GO:0003677">
    <property type="term" value="F:DNA binding"/>
    <property type="evidence" value="ECO:0007669"/>
    <property type="project" value="UniProtKB-KW"/>
</dbReference>
<dbReference type="AlphaFoldDB" id="A0A841KZV0"/>
<dbReference type="InterPro" id="IPR050808">
    <property type="entry name" value="Phage_Integrase"/>
</dbReference>
<dbReference type="GO" id="GO:0015074">
    <property type="term" value="P:DNA integration"/>
    <property type="evidence" value="ECO:0007669"/>
    <property type="project" value="UniProtKB-KW"/>
</dbReference>
<evidence type="ECO:0000256" key="1">
    <source>
        <dbReference type="ARBA" id="ARBA00008857"/>
    </source>
</evidence>
<proteinExistence type="inferred from homology"/>
<sequence>MALTDIQVKAAKPAAKPYKLADAKGLYLYVAPSRLRSWRMKYRFCGVEKTLTFGPYPEVRLSEAREKRDAARALLRDGRDPGLEKRLAAAAGAQDSENDFRTVAIAWHELHKAKWSSTHAADVIGSLERDVFPALGGLPIAKITPGMVLETLRAVEQRPAIETARRLRQRMSGVFVYAIACGFGQSDPAAIARSAMRPLPAKGRQPALVDLEDAKMLLAKAEAAAASPVTKIASRLLALTAVRSNVLRRAEWTEFEQLDGAAPVWRIPAGKMKLTAARKADIREEFVVPLSPDAVEAIEAVRKLTGRSKFLFPSARSFHNAMSENAIGYLYNRLGYQGRHVPHGWRTTFSTLMNERAEREERANDRAVIDLMLAHVPRNKIEGAYNRAAFAPRRRELAILWAQLLLEGSKPVAELLEGPRR</sequence>
<keyword evidence="4" id="KW-0233">DNA recombination</keyword>
<comment type="caution">
    <text evidence="6">The sequence shown here is derived from an EMBL/GenBank/DDBJ whole genome shotgun (WGS) entry which is preliminary data.</text>
</comment>
<evidence type="ECO:0000256" key="4">
    <source>
        <dbReference type="ARBA" id="ARBA00023172"/>
    </source>
</evidence>
<evidence type="ECO:0000313" key="7">
    <source>
        <dbReference type="Proteomes" id="UP000538147"/>
    </source>
</evidence>
<reference evidence="6 7" key="1">
    <citation type="submission" date="2020-08" db="EMBL/GenBank/DDBJ databases">
        <title>Genomic Encyclopedia of Type Strains, Phase IV (KMG-IV): sequencing the most valuable type-strain genomes for metagenomic binning, comparative biology and taxonomic classification.</title>
        <authorList>
            <person name="Goeker M."/>
        </authorList>
    </citation>
    <scope>NUCLEOTIDE SEQUENCE [LARGE SCALE GENOMIC DNA]</scope>
    <source>
        <strain evidence="6 7">DSM 102189</strain>
    </source>
</reference>
<dbReference type="InterPro" id="IPR010998">
    <property type="entry name" value="Integrase_recombinase_N"/>
</dbReference>
<gene>
    <name evidence="6" type="ORF">FHS79_000242</name>
</gene>
<dbReference type="Pfam" id="PF22022">
    <property type="entry name" value="Phage_int_M"/>
    <property type="match status" value="1"/>
</dbReference>
<dbReference type="PROSITE" id="PS51898">
    <property type="entry name" value="TYR_RECOMBINASE"/>
    <property type="match status" value="1"/>
</dbReference>
<dbReference type="EMBL" id="JACIIV010000002">
    <property type="protein sequence ID" value="MBB6226089.1"/>
    <property type="molecule type" value="Genomic_DNA"/>
</dbReference>
<evidence type="ECO:0000256" key="2">
    <source>
        <dbReference type="ARBA" id="ARBA00022908"/>
    </source>
</evidence>
<dbReference type="Gene3D" id="1.10.150.130">
    <property type="match status" value="1"/>
</dbReference>
<dbReference type="InterPro" id="IPR038488">
    <property type="entry name" value="Integrase_DNA-bd_sf"/>
</dbReference>